<gene>
    <name evidence="5" type="ORF">JI435_011500</name>
</gene>
<dbReference type="AlphaFoldDB" id="A0A7U2EZY7"/>
<dbReference type="Proteomes" id="UP000663193">
    <property type="component" value="Chromosome 6"/>
</dbReference>
<evidence type="ECO:0000259" key="4">
    <source>
        <dbReference type="Pfam" id="PF00135"/>
    </source>
</evidence>
<dbReference type="EC" id="3.1.1.-" evidence="3"/>
<dbReference type="SUPFAM" id="SSF53474">
    <property type="entry name" value="alpha/beta-Hydrolases"/>
    <property type="match status" value="1"/>
</dbReference>
<evidence type="ECO:0000256" key="1">
    <source>
        <dbReference type="ARBA" id="ARBA00005964"/>
    </source>
</evidence>
<dbReference type="OrthoDB" id="6846267at2759"/>
<organism evidence="5 6">
    <name type="scientific">Phaeosphaeria nodorum (strain SN15 / ATCC MYA-4574 / FGSC 10173)</name>
    <name type="common">Glume blotch fungus</name>
    <name type="synonym">Parastagonospora nodorum</name>
    <dbReference type="NCBI Taxonomy" id="321614"/>
    <lineage>
        <taxon>Eukaryota</taxon>
        <taxon>Fungi</taxon>
        <taxon>Dikarya</taxon>
        <taxon>Ascomycota</taxon>
        <taxon>Pezizomycotina</taxon>
        <taxon>Dothideomycetes</taxon>
        <taxon>Pleosporomycetidae</taxon>
        <taxon>Pleosporales</taxon>
        <taxon>Pleosporineae</taxon>
        <taxon>Phaeosphaeriaceae</taxon>
        <taxon>Parastagonospora</taxon>
    </lineage>
</organism>
<dbReference type="PROSITE" id="PS00122">
    <property type="entry name" value="CARBOXYLESTERASE_B_1"/>
    <property type="match status" value="1"/>
</dbReference>
<dbReference type="EMBL" id="CP069028">
    <property type="protein sequence ID" value="QRC96188.1"/>
    <property type="molecule type" value="Genomic_DNA"/>
</dbReference>
<dbReference type="Pfam" id="PF00135">
    <property type="entry name" value="COesterase"/>
    <property type="match status" value="1"/>
</dbReference>
<proteinExistence type="inferred from homology"/>
<dbReference type="RefSeq" id="XP_001791804.1">
    <property type="nucleotide sequence ID" value="XM_001791752.1"/>
</dbReference>
<dbReference type="Gene3D" id="3.40.50.1820">
    <property type="entry name" value="alpha/beta hydrolase"/>
    <property type="match status" value="1"/>
</dbReference>
<accession>A0A7U2EZY7</accession>
<dbReference type="InterPro" id="IPR002018">
    <property type="entry name" value="CarbesteraseB"/>
</dbReference>
<evidence type="ECO:0000313" key="6">
    <source>
        <dbReference type="Proteomes" id="UP000663193"/>
    </source>
</evidence>
<reference evidence="6" key="1">
    <citation type="journal article" date="2021" name="BMC Genomics">
        <title>Chromosome-level genome assembly and manually-curated proteome of model necrotroph Parastagonospora nodorum Sn15 reveals a genome-wide trove of candidate effector homologs, and redundancy of virulence-related functions within an accessory chromosome.</title>
        <authorList>
            <person name="Bertazzoni S."/>
            <person name="Jones D.A.B."/>
            <person name="Phan H.T."/>
            <person name="Tan K.-C."/>
            <person name="Hane J.K."/>
        </authorList>
    </citation>
    <scope>NUCLEOTIDE SEQUENCE [LARGE SCALE GENOMIC DNA]</scope>
    <source>
        <strain evidence="6">SN15 / ATCC MYA-4574 / FGSC 10173)</strain>
    </source>
</reference>
<dbReference type="InterPro" id="IPR050309">
    <property type="entry name" value="Type-B_Carboxylest/Lipase"/>
</dbReference>
<dbReference type="GO" id="GO:0016787">
    <property type="term" value="F:hydrolase activity"/>
    <property type="evidence" value="ECO:0007669"/>
    <property type="project" value="UniProtKB-KW"/>
</dbReference>
<dbReference type="InterPro" id="IPR019826">
    <property type="entry name" value="Carboxylesterase_B_AS"/>
</dbReference>
<name>A0A7U2EZY7_PHANO</name>
<evidence type="ECO:0000256" key="2">
    <source>
        <dbReference type="ARBA" id="ARBA00022801"/>
    </source>
</evidence>
<dbReference type="PANTHER" id="PTHR11559">
    <property type="entry name" value="CARBOXYLESTERASE"/>
    <property type="match status" value="1"/>
</dbReference>
<keyword evidence="6" id="KW-1185">Reference proteome</keyword>
<sequence length="549" mass="61395">MMTASLSSDGAETFLFEHPTLGSMTGIVTPDTPDVVRFRAVPYAILPGRFKQSVLRESFDELSRDFTKQGYASPHSFGMDDIHSGGLYPGQDTIEASESDCLILDVNVPKVHLRATMGKLPVMTYVHGGAFVLGKLDAQHNTAPMVQHAINLKKPVITTSVQYRLGALGFMATPDGEKNFGLKDQRNALLWIQNFIGGFGGDKSRITLFGESAGGYSICCHMLSPRSSTGPLFNRVIIMSGVMGPMLCPVSEDKAATAFARVCENLGIEETGEVALERLRAFDVQDIVSASDAWYAKGNSWSPVQDLSFFRSKIAWDNVHELLGRCEWVDNMIVGNTGFEGQACIDIANSLTPTTFYEHLKLALSGNAARKIMEAYHVTLDMDQNLFLTSAMRWFGDIVFDAPIHAFTKHITRETKKNIYRYIFDVGNPFPTAPFYQQAHHWGDVYFIFRTMQFRFPYKHLKRISDKHAELWINFANGEAPWNAFGDWHGGVIMVADERDGWAHRMMGQHEDMSGVEFARLDSLWEAWGEKKGEMWLPLDMVALKDAAP</sequence>
<dbReference type="VEuPathDB" id="FungiDB:JI435_011500"/>
<keyword evidence="2 3" id="KW-0378">Hydrolase</keyword>
<evidence type="ECO:0000256" key="3">
    <source>
        <dbReference type="RuleBase" id="RU361235"/>
    </source>
</evidence>
<protein>
    <recommendedName>
        <fullName evidence="3">Carboxylic ester hydrolase</fullName>
        <ecNumber evidence="3">3.1.1.-</ecNumber>
    </recommendedName>
</protein>
<dbReference type="KEGG" id="pno:SNOG_01150"/>
<dbReference type="InterPro" id="IPR029058">
    <property type="entry name" value="AB_hydrolase_fold"/>
</dbReference>
<evidence type="ECO:0000313" key="5">
    <source>
        <dbReference type="EMBL" id="QRC96188.1"/>
    </source>
</evidence>
<comment type="similarity">
    <text evidence="1 3">Belongs to the type-B carboxylesterase/lipase family.</text>
</comment>
<feature type="domain" description="Carboxylesterase type B" evidence="4">
    <location>
        <begin position="22"/>
        <end position="483"/>
    </location>
</feature>